<dbReference type="GO" id="GO:0005524">
    <property type="term" value="F:ATP binding"/>
    <property type="evidence" value="ECO:0007669"/>
    <property type="project" value="UniProtKB-KW"/>
</dbReference>
<dbReference type="PRINTS" id="PR00344">
    <property type="entry name" value="BCTRLSENSOR"/>
</dbReference>
<gene>
    <name evidence="9" type="ORF">HNQ61_001756</name>
</gene>
<feature type="transmembrane region" description="Helical" evidence="7">
    <location>
        <begin position="140"/>
        <end position="160"/>
    </location>
</feature>
<proteinExistence type="predicted"/>
<evidence type="ECO:0000256" key="5">
    <source>
        <dbReference type="ARBA" id="ARBA00022777"/>
    </source>
</evidence>
<dbReference type="EMBL" id="JACHIA010000003">
    <property type="protein sequence ID" value="MBB6070139.1"/>
    <property type="molecule type" value="Genomic_DNA"/>
</dbReference>
<dbReference type="InterPro" id="IPR003594">
    <property type="entry name" value="HATPase_dom"/>
</dbReference>
<evidence type="ECO:0000256" key="6">
    <source>
        <dbReference type="ARBA" id="ARBA00022840"/>
    </source>
</evidence>
<dbReference type="Pfam" id="PF02518">
    <property type="entry name" value="HATPase_c"/>
    <property type="match status" value="1"/>
</dbReference>
<dbReference type="RefSeq" id="WP_170039926.1">
    <property type="nucleotide sequence ID" value="NZ_JABDTL010000002.1"/>
</dbReference>
<evidence type="ECO:0000256" key="4">
    <source>
        <dbReference type="ARBA" id="ARBA00022741"/>
    </source>
</evidence>
<protein>
    <recommendedName>
        <fullName evidence="2">histidine kinase</fullName>
        <ecNumber evidence="2">2.7.13.3</ecNumber>
    </recommendedName>
</protein>
<dbReference type="EC" id="2.7.13.3" evidence="2"/>
<dbReference type="InterPro" id="IPR036890">
    <property type="entry name" value="HATPase_C_sf"/>
</dbReference>
<dbReference type="PROSITE" id="PS50109">
    <property type="entry name" value="HIS_KIN"/>
    <property type="match status" value="1"/>
</dbReference>
<evidence type="ECO:0000256" key="1">
    <source>
        <dbReference type="ARBA" id="ARBA00000085"/>
    </source>
</evidence>
<sequence length="410" mass="45078">MNRRHWPTALAVLAAAILVWYLLYSQALVRELRKDAEVHSRIVVRVYSGLSDPDMEPLATLLGLSGEIQRLRIPIVYADQDGVPAFWVNLPFEAAQGDTADMIRVMKYSDRLARQNPPLTEQGLGTIYFGDPPSVERLRWVPLLQVGALVALLATLASVIRHNVRTERERIWAAMARESAHQMATPLSSLAGWVEILRLPEEDREGMATLPAVAGEMEADLDRLEKVARRFEWIGRPVQTESVDVRTLLRLLERYVRVRLPQLGRGVSLEVDIPEGMPAVQGNAILLEWALENLVKNALDALAGAGGRICIEAEALGERRVEIRVTDDGPGVSATVRTTLFEPGVSTKKGGWGVGLSLARRIVEDVHAGKLRLEPSEKGARFVMQLPAVPEPADAGRLRGRGVGLYGGSA</sequence>
<evidence type="ECO:0000256" key="2">
    <source>
        <dbReference type="ARBA" id="ARBA00012438"/>
    </source>
</evidence>
<keyword evidence="7" id="KW-0472">Membrane</keyword>
<organism evidence="9 10">
    <name type="scientific">Longimicrobium terrae</name>
    <dbReference type="NCBI Taxonomy" id="1639882"/>
    <lineage>
        <taxon>Bacteria</taxon>
        <taxon>Pseudomonadati</taxon>
        <taxon>Gemmatimonadota</taxon>
        <taxon>Longimicrobiia</taxon>
        <taxon>Longimicrobiales</taxon>
        <taxon>Longimicrobiaceae</taxon>
        <taxon>Longimicrobium</taxon>
    </lineage>
</organism>
<keyword evidence="7" id="KW-0812">Transmembrane</keyword>
<dbReference type="SUPFAM" id="SSF55874">
    <property type="entry name" value="ATPase domain of HSP90 chaperone/DNA topoisomerase II/histidine kinase"/>
    <property type="match status" value="1"/>
</dbReference>
<dbReference type="PANTHER" id="PTHR44936">
    <property type="entry name" value="SENSOR PROTEIN CREC"/>
    <property type="match status" value="1"/>
</dbReference>
<evidence type="ECO:0000313" key="9">
    <source>
        <dbReference type="EMBL" id="MBB6070139.1"/>
    </source>
</evidence>
<dbReference type="PANTHER" id="PTHR44936:SF10">
    <property type="entry name" value="SENSOR PROTEIN RSTB"/>
    <property type="match status" value="1"/>
</dbReference>
<dbReference type="Gene3D" id="3.30.565.10">
    <property type="entry name" value="Histidine kinase-like ATPase, C-terminal domain"/>
    <property type="match status" value="1"/>
</dbReference>
<evidence type="ECO:0000313" key="10">
    <source>
        <dbReference type="Proteomes" id="UP000582837"/>
    </source>
</evidence>
<keyword evidence="7" id="KW-1133">Transmembrane helix</keyword>
<dbReference type="InterPro" id="IPR005467">
    <property type="entry name" value="His_kinase_dom"/>
</dbReference>
<evidence type="ECO:0000259" key="8">
    <source>
        <dbReference type="PROSITE" id="PS50109"/>
    </source>
</evidence>
<keyword evidence="5 9" id="KW-0418">Kinase</keyword>
<evidence type="ECO:0000256" key="7">
    <source>
        <dbReference type="SAM" id="Phobius"/>
    </source>
</evidence>
<evidence type="ECO:0000256" key="3">
    <source>
        <dbReference type="ARBA" id="ARBA00022679"/>
    </source>
</evidence>
<comment type="caution">
    <text evidence="9">The sequence shown here is derived from an EMBL/GenBank/DDBJ whole genome shotgun (WGS) entry which is preliminary data.</text>
</comment>
<name>A0A841GTZ4_9BACT</name>
<dbReference type="SMART" id="SM00387">
    <property type="entry name" value="HATPase_c"/>
    <property type="match status" value="1"/>
</dbReference>
<keyword evidence="10" id="KW-1185">Reference proteome</keyword>
<dbReference type="InterPro" id="IPR004358">
    <property type="entry name" value="Sig_transdc_His_kin-like_C"/>
</dbReference>
<keyword evidence="6" id="KW-0067">ATP-binding</keyword>
<comment type="catalytic activity">
    <reaction evidence="1">
        <text>ATP + protein L-histidine = ADP + protein N-phospho-L-histidine.</text>
        <dbReference type="EC" id="2.7.13.3"/>
    </reaction>
</comment>
<reference evidence="9 10" key="1">
    <citation type="submission" date="2020-08" db="EMBL/GenBank/DDBJ databases">
        <title>Genomic Encyclopedia of Type Strains, Phase IV (KMG-IV): sequencing the most valuable type-strain genomes for metagenomic binning, comparative biology and taxonomic classification.</title>
        <authorList>
            <person name="Goeker M."/>
        </authorList>
    </citation>
    <scope>NUCLEOTIDE SEQUENCE [LARGE SCALE GENOMIC DNA]</scope>
    <source>
        <strain evidence="9 10">DSM 29007</strain>
    </source>
</reference>
<accession>A0A841GTZ4</accession>
<keyword evidence="4" id="KW-0547">Nucleotide-binding</keyword>
<dbReference type="InterPro" id="IPR050980">
    <property type="entry name" value="2C_sensor_his_kinase"/>
</dbReference>
<dbReference type="GO" id="GO:0004673">
    <property type="term" value="F:protein histidine kinase activity"/>
    <property type="evidence" value="ECO:0007669"/>
    <property type="project" value="UniProtKB-EC"/>
</dbReference>
<dbReference type="Proteomes" id="UP000582837">
    <property type="component" value="Unassembled WGS sequence"/>
</dbReference>
<keyword evidence="3" id="KW-0808">Transferase</keyword>
<dbReference type="AlphaFoldDB" id="A0A841GTZ4"/>
<feature type="domain" description="Histidine kinase" evidence="8">
    <location>
        <begin position="178"/>
        <end position="390"/>
    </location>
</feature>